<dbReference type="EMBL" id="DSTT01000005">
    <property type="protein sequence ID" value="HFK23937.1"/>
    <property type="molecule type" value="Genomic_DNA"/>
</dbReference>
<feature type="domain" description="PTS EIIA type-2" evidence="1">
    <location>
        <begin position="81"/>
        <end position="146"/>
    </location>
</feature>
<evidence type="ECO:0000313" key="2">
    <source>
        <dbReference type="EMBL" id="HFK23937.1"/>
    </source>
</evidence>
<reference evidence="2" key="1">
    <citation type="journal article" date="2020" name="mSystems">
        <title>Genome- and Community-Level Interaction Insights into Carbon Utilization and Element Cycling Functions of Hydrothermarchaeota in Hydrothermal Sediment.</title>
        <authorList>
            <person name="Zhou Z."/>
            <person name="Liu Y."/>
            <person name="Xu W."/>
            <person name="Pan J."/>
            <person name="Luo Z.H."/>
            <person name="Li M."/>
        </authorList>
    </citation>
    <scope>NUCLEOTIDE SEQUENCE [LARGE SCALE GENOMIC DNA]</scope>
    <source>
        <strain evidence="2">SpSt-464</strain>
    </source>
</reference>
<comment type="caution">
    <text evidence="2">The sequence shown here is derived from an EMBL/GenBank/DDBJ whole genome shotgun (WGS) entry which is preliminary data.</text>
</comment>
<organism evidence="2">
    <name type="scientific">candidate division WOR-3 bacterium</name>
    <dbReference type="NCBI Taxonomy" id="2052148"/>
    <lineage>
        <taxon>Bacteria</taxon>
        <taxon>Bacteria division WOR-3</taxon>
    </lineage>
</organism>
<dbReference type="InterPro" id="IPR002178">
    <property type="entry name" value="PTS_EIIA_type-2_dom"/>
</dbReference>
<protein>
    <recommendedName>
        <fullName evidence="1">PTS EIIA type-2 domain-containing protein</fullName>
    </recommendedName>
</protein>
<dbReference type="AlphaFoldDB" id="A0A7C3N5V0"/>
<dbReference type="SUPFAM" id="SSF55804">
    <property type="entry name" value="Phoshotransferase/anion transport protein"/>
    <property type="match status" value="1"/>
</dbReference>
<evidence type="ECO:0000259" key="1">
    <source>
        <dbReference type="Pfam" id="PF00359"/>
    </source>
</evidence>
<dbReference type="Pfam" id="PF00359">
    <property type="entry name" value="PTS_EIIA_2"/>
    <property type="match status" value="1"/>
</dbReference>
<gene>
    <name evidence="2" type="ORF">ENS15_04735</name>
</gene>
<name>A0A7C3N5V0_UNCW3</name>
<sequence>MNENGTGKIEIEIVVKKLEDESLKESFGKILKEKFFDDKYIDEKTKNLFNDQFLLQPFLFDDSLFLKDEHKGKDEITLFIGFSEKGINLNDNDNVKFLFIISFPTDLKNKYLEILGYLKRLLSSKNFKQRILNSKDEMEMKETFEKELKDLET</sequence>
<accession>A0A7C3N5V0</accession>
<dbReference type="InterPro" id="IPR016152">
    <property type="entry name" value="PTrfase/Anion_transptr"/>
</dbReference>
<dbReference type="Gene3D" id="3.40.930.10">
    <property type="entry name" value="Mannitol-specific EII, Chain A"/>
    <property type="match status" value="1"/>
</dbReference>
<proteinExistence type="predicted"/>